<dbReference type="Proteomes" id="UP000295707">
    <property type="component" value="Unassembled WGS sequence"/>
</dbReference>
<comment type="caution">
    <text evidence="1">The sequence shown here is derived from an EMBL/GenBank/DDBJ whole genome shotgun (WGS) entry which is preliminary data.</text>
</comment>
<reference evidence="1 2" key="1">
    <citation type="submission" date="2019-03" db="EMBL/GenBank/DDBJ databases">
        <title>Genomic Encyclopedia of Type Strains, Phase IV (KMG-IV): sequencing the most valuable type-strain genomes for metagenomic binning, comparative biology and taxonomic classification.</title>
        <authorList>
            <person name="Goeker M."/>
        </authorList>
    </citation>
    <scope>NUCLEOTIDE SEQUENCE [LARGE SCALE GENOMIC DNA]</scope>
    <source>
        <strain evidence="1 2">DSM 19610</strain>
    </source>
</reference>
<proteinExistence type="predicted"/>
<keyword evidence="2" id="KW-1185">Reference proteome</keyword>
<organism evidence="1 2">
    <name type="scientific">Thiogranum longum</name>
    <dbReference type="NCBI Taxonomy" id="1537524"/>
    <lineage>
        <taxon>Bacteria</taxon>
        <taxon>Pseudomonadati</taxon>
        <taxon>Pseudomonadota</taxon>
        <taxon>Gammaproteobacteria</taxon>
        <taxon>Chromatiales</taxon>
        <taxon>Ectothiorhodospiraceae</taxon>
        <taxon>Thiogranum</taxon>
    </lineage>
</organism>
<protein>
    <submittedName>
        <fullName evidence="1">Uncharacterized protein</fullName>
    </submittedName>
</protein>
<dbReference type="AlphaFoldDB" id="A0A4R1HE21"/>
<evidence type="ECO:0000313" key="1">
    <source>
        <dbReference type="EMBL" id="TCK18971.1"/>
    </source>
</evidence>
<accession>A0A4R1HE21</accession>
<sequence length="127" mass="14234">MRVLLSVLPVQSIVRFMSLPRVTLLPLLDASEPLRKRAPAVDENGRPLSDFMVIIPGLRKKSQVRIQQTLKEIHRVLACFGDAVVFAELNLKLNLLWVSIRPVAGIRLEIADALRLSIPDARLVSHL</sequence>
<name>A0A4R1HE21_9GAMM</name>
<dbReference type="EMBL" id="SMFX01000001">
    <property type="protein sequence ID" value="TCK18971.1"/>
    <property type="molecule type" value="Genomic_DNA"/>
</dbReference>
<evidence type="ECO:0000313" key="2">
    <source>
        <dbReference type="Proteomes" id="UP000295707"/>
    </source>
</evidence>
<gene>
    <name evidence="1" type="ORF">DFR30_2260</name>
</gene>